<feature type="transmembrane region" description="Helical" evidence="2">
    <location>
        <begin position="28"/>
        <end position="47"/>
    </location>
</feature>
<evidence type="ECO:0000256" key="2">
    <source>
        <dbReference type="SAM" id="Phobius"/>
    </source>
</evidence>
<protein>
    <submittedName>
        <fullName evidence="3">Uncharacterized protein</fullName>
    </submittedName>
</protein>
<name>A0A1F7TW33_9BACT</name>
<organism evidence="3 4">
    <name type="scientific">Candidatus Uhrbacteria bacterium RIFCSPHIGHO2_02_FULL_53_13</name>
    <dbReference type="NCBI Taxonomy" id="1802389"/>
    <lineage>
        <taxon>Bacteria</taxon>
        <taxon>Candidatus Uhriibacteriota</taxon>
    </lineage>
</organism>
<keyword evidence="2" id="KW-1133">Transmembrane helix</keyword>
<dbReference type="EMBL" id="MGDX01000033">
    <property type="protein sequence ID" value="OGL70250.1"/>
    <property type="molecule type" value="Genomic_DNA"/>
</dbReference>
<gene>
    <name evidence="3" type="ORF">A3C17_03235</name>
</gene>
<keyword evidence="2" id="KW-0812">Transmembrane</keyword>
<dbReference type="Proteomes" id="UP000177097">
    <property type="component" value="Unassembled WGS sequence"/>
</dbReference>
<keyword evidence="2" id="KW-0472">Membrane</keyword>
<proteinExistence type="predicted"/>
<sequence>MSDMRRRVTNEWGRGGPARPRQRKPWRAYAGVFLMIIAMIFFANRLLGSKTKKSEVIKNDANVSLDVGGAHSDVSLDEFLSGQTVSVPVSRSIVLENADEIKMEANVAQSTEDVRISSQAFDAVLVPIAGSHADGAATSDYIDGIFRHLVIGTLPDPPEGYFYEGWLVRSRPFDFFSTGEFIQHVDDLKWYLVYESDDDKRDYNKVIVTLEPSNNDPAPAEHVLEGVF</sequence>
<reference evidence="3 4" key="1">
    <citation type="journal article" date="2016" name="Nat. Commun.">
        <title>Thousands of microbial genomes shed light on interconnected biogeochemical processes in an aquifer system.</title>
        <authorList>
            <person name="Anantharaman K."/>
            <person name="Brown C.T."/>
            <person name="Hug L.A."/>
            <person name="Sharon I."/>
            <person name="Castelle C.J."/>
            <person name="Probst A.J."/>
            <person name="Thomas B.C."/>
            <person name="Singh A."/>
            <person name="Wilkins M.J."/>
            <person name="Karaoz U."/>
            <person name="Brodie E.L."/>
            <person name="Williams K.H."/>
            <person name="Hubbard S.S."/>
            <person name="Banfield J.F."/>
        </authorList>
    </citation>
    <scope>NUCLEOTIDE SEQUENCE [LARGE SCALE GENOMIC DNA]</scope>
</reference>
<evidence type="ECO:0000313" key="3">
    <source>
        <dbReference type="EMBL" id="OGL70250.1"/>
    </source>
</evidence>
<evidence type="ECO:0000313" key="4">
    <source>
        <dbReference type="Proteomes" id="UP000177097"/>
    </source>
</evidence>
<dbReference type="STRING" id="1802389.A3C17_03235"/>
<dbReference type="AlphaFoldDB" id="A0A1F7TW33"/>
<evidence type="ECO:0000256" key="1">
    <source>
        <dbReference type="SAM" id="MobiDB-lite"/>
    </source>
</evidence>
<accession>A0A1F7TW33</accession>
<feature type="region of interest" description="Disordered" evidence="1">
    <location>
        <begin position="1"/>
        <end position="22"/>
    </location>
</feature>
<comment type="caution">
    <text evidence="3">The sequence shown here is derived from an EMBL/GenBank/DDBJ whole genome shotgun (WGS) entry which is preliminary data.</text>
</comment>